<evidence type="ECO:0000256" key="4">
    <source>
        <dbReference type="ARBA" id="ARBA00013346"/>
    </source>
</evidence>
<comment type="subcellular location">
    <subcellularLocation>
        <location evidence="1">Cytoplasm</location>
    </subcellularLocation>
</comment>
<evidence type="ECO:0000256" key="6">
    <source>
        <dbReference type="ARBA" id="ARBA00022603"/>
    </source>
</evidence>
<accession>A0A7C9V9B9</accession>
<evidence type="ECO:0000256" key="2">
    <source>
        <dbReference type="ARBA" id="ARBA00005369"/>
    </source>
</evidence>
<evidence type="ECO:0000256" key="10">
    <source>
        <dbReference type="ARBA" id="ARBA00031323"/>
    </source>
</evidence>
<evidence type="ECO:0000256" key="7">
    <source>
        <dbReference type="ARBA" id="ARBA00022679"/>
    </source>
</evidence>
<evidence type="ECO:0000256" key="11">
    <source>
        <dbReference type="ARBA" id="ARBA00031350"/>
    </source>
</evidence>
<dbReference type="Pfam" id="PF01135">
    <property type="entry name" value="PCMT"/>
    <property type="match status" value="1"/>
</dbReference>
<keyword evidence="13" id="KW-1185">Reference proteome</keyword>
<dbReference type="EMBL" id="JAAKZG010000001">
    <property type="protein sequence ID" value="NGN39750.1"/>
    <property type="molecule type" value="Genomic_DNA"/>
</dbReference>
<organism evidence="12 13">
    <name type="scientific">Mesorhizobium zhangyense</name>
    <dbReference type="NCBI Taxonomy" id="1776730"/>
    <lineage>
        <taxon>Bacteria</taxon>
        <taxon>Pseudomonadati</taxon>
        <taxon>Pseudomonadota</taxon>
        <taxon>Alphaproteobacteria</taxon>
        <taxon>Hyphomicrobiales</taxon>
        <taxon>Phyllobacteriaceae</taxon>
        <taxon>Mesorhizobium</taxon>
    </lineage>
</organism>
<evidence type="ECO:0000256" key="1">
    <source>
        <dbReference type="ARBA" id="ARBA00004496"/>
    </source>
</evidence>
<keyword evidence="7 12" id="KW-0808">Transferase</keyword>
<name>A0A7C9V9B9_9HYPH</name>
<evidence type="ECO:0000313" key="13">
    <source>
        <dbReference type="Proteomes" id="UP000481252"/>
    </source>
</evidence>
<comment type="caution">
    <text evidence="12">The sequence shown here is derived from an EMBL/GenBank/DDBJ whole genome shotgun (WGS) entry which is preliminary data.</text>
</comment>
<dbReference type="GO" id="GO:0005737">
    <property type="term" value="C:cytoplasm"/>
    <property type="evidence" value="ECO:0007669"/>
    <property type="project" value="UniProtKB-SubCell"/>
</dbReference>
<reference evidence="12 13" key="1">
    <citation type="submission" date="2020-02" db="EMBL/GenBank/DDBJ databases">
        <title>Genome sequence of the type strain CGMCC 1.15528 of Mesorhizobium zhangyense.</title>
        <authorList>
            <person name="Gao J."/>
            <person name="Sun J."/>
        </authorList>
    </citation>
    <scope>NUCLEOTIDE SEQUENCE [LARGE SCALE GENOMIC DNA]</scope>
    <source>
        <strain evidence="12 13">CGMCC 1.15528</strain>
    </source>
</reference>
<dbReference type="CDD" id="cd02440">
    <property type="entry name" value="AdoMet_MTases"/>
    <property type="match status" value="1"/>
</dbReference>
<evidence type="ECO:0000313" key="12">
    <source>
        <dbReference type="EMBL" id="NGN39750.1"/>
    </source>
</evidence>
<dbReference type="InterPro" id="IPR029063">
    <property type="entry name" value="SAM-dependent_MTases_sf"/>
</dbReference>
<gene>
    <name evidence="12" type="ORF">G6N74_01595</name>
</gene>
<evidence type="ECO:0000256" key="3">
    <source>
        <dbReference type="ARBA" id="ARBA00011890"/>
    </source>
</evidence>
<dbReference type="Proteomes" id="UP000481252">
    <property type="component" value="Unassembled WGS sequence"/>
</dbReference>
<dbReference type="SUPFAM" id="SSF53335">
    <property type="entry name" value="S-adenosyl-L-methionine-dependent methyltransferases"/>
    <property type="match status" value="1"/>
</dbReference>
<dbReference type="RefSeq" id="WP_165113552.1">
    <property type="nucleotide sequence ID" value="NZ_JAAKZG010000001.1"/>
</dbReference>
<keyword evidence="5" id="KW-0963">Cytoplasm</keyword>
<dbReference type="PANTHER" id="PTHR11579">
    <property type="entry name" value="PROTEIN-L-ISOASPARTATE O-METHYLTRANSFERASE"/>
    <property type="match status" value="1"/>
</dbReference>
<proteinExistence type="inferred from homology"/>
<keyword evidence="8" id="KW-0949">S-adenosyl-L-methionine</keyword>
<protein>
    <recommendedName>
        <fullName evidence="4">Protein-L-isoaspartate O-methyltransferase</fullName>
        <ecNumber evidence="3">2.1.1.77</ecNumber>
    </recommendedName>
    <alternativeName>
        <fullName evidence="11">L-isoaspartyl protein carboxyl methyltransferase</fullName>
    </alternativeName>
    <alternativeName>
        <fullName evidence="9">Protein L-isoaspartyl methyltransferase</fullName>
    </alternativeName>
    <alternativeName>
        <fullName evidence="10">Protein-beta-aspartate methyltransferase</fullName>
    </alternativeName>
</protein>
<dbReference type="GO" id="GO:0004719">
    <property type="term" value="F:protein-L-isoaspartate (D-aspartate) O-methyltransferase activity"/>
    <property type="evidence" value="ECO:0007669"/>
    <property type="project" value="UniProtKB-EC"/>
</dbReference>
<comment type="similarity">
    <text evidence="2">Belongs to the methyltransferase superfamily. L-isoaspartyl/D-aspartyl protein methyltransferase family.</text>
</comment>
<dbReference type="PANTHER" id="PTHR11579:SF0">
    <property type="entry name" value="PROTEIN-L-ISOASPARTATE(D-ASPARTATE) O-METHYLTRANSFERASE"/>
    <property type="match status" value="1"/>
</dbReference>
<sequence>MRKGKNLDEVRAFYASLMFAASNSSDPRLERVFELVPREAFMPPGPWKIMVNHRHYVQTPSADPIYLYQNALVALDADKGINNGEPYLHAAWLGAVAPQPGETVCHIGTGTGYYTAMMSVLVLPGGKVDAFELEPDLARQARQNLEPFENASVIVGDATVLPIPQCDLIYVNAGVACPPPSWLQALRPDGRMIFPWRPAEEVGVALLVRRVATGFSVKPLMPSWFIPCVGASSTEGCTKVPGKREAARTRSLWLTADKAPDETATAIYRDVWFSSAELPVKPTTARVM</sequence>
<evidence type="ECO:0000256" key="5">
    <source>
        <dbReference type="ARBA" id="ARBA00022490"/>
    </source>
</evidence>
<dbReference type="InterPro" id="IPR000682">
    <property type="entry name" value="PCMT"/>
</dbReference>
<dbReference type="AlphaFoldDB" id="A0A7C9V9B9"/>
<evidence type="ECO:0000256" key="8">
    <source>
        <dbReference type="ARBA" id="ARBA00022691"/>
    </source>
</evidence>
<dbReference type="Gene3D" id="3.40.50.150">
    <property type="entry name" value="Vaccinia Virus protein VP39"/>
    <property type="match status" value="1"/>
</dbReference>
<dbReference type="EC" id="2.1.1.77" evidence="3"/>
<evidence type="ECO:0000256" key="9">
    <source>
        <dbReference type="ARBA" id="ARBA00030757"/>
    </source>
</evidence>
<keyword evidence="6 12" id="KW-0489">Methyltransferase</keyword>
<dbReference type="GO" id="GO:0032259">
    <property type="term" value="P:methylation"/>
    <property type="evidence" value="ECO:0007669"/>
    <property type="project" value="UniProtKB-KW"/>
</dbReference>